<dbReference type="PANTHER" id="PTHR24177">
    <property type="entry name" value="CASKIN"/>
    <property type="match status" value="1"/>
</dbReference>
<dbReference type="InterPro" id="IPR026961">
    <property type="entry name" value="PGG_dom"/>
</dbReference>
<feature type="region of interest" description="Disordered" evidence="2">
    <location>
        <begin position="1"/>
        <end position="43"/>
    </location>
</feature>
<feature type="transmembrane region" description="Helical" evidence="3">
    <location>
        <begin position="325"/>
        <end position="352"/>
    </location>
</feature>
<dbReference type="PROSITE" id="PS50297">
    <property type="entry name" value="ANK_REP_REGION"/>
    <property type="match status" value="1"/>
</dbReference>
<dbReference type="Proteomes" id="UP000326396">
    <property type="component" value="Linkage Group LG1"/>
</dbReference>
<dbReference type="InterPro" id="IPR002110">
    <property type="entry name" value="Ankyrin_rpt"/>
</dbReference>
<dbReference type="PANTHER" id="PTHR24177:SF472">
    <property type="entry name" value="PGG DOMAIN-CONTAINING PROTEIN"/>
    <property type="match status" value="1"/>
</dbReference>
<feature type="transmembrane region" description="Helical" evidence="3">
    <location>
        <begin position="571"/>
        <end position="590"/>
    </location>
</feature>
<proteinExistence type="predicted"/>
<dbReference type="InterPro" id="IPR036770">
    <property type="entry name" value="Ankyrin_rpt-contain_sf"/>
</dbReference>
<evidence type="ECO:0000256" key="3">
    <source>
        <dbReference type="SAM" id="Phobius"/>
    </source>
</evidence>
<dbReference type="Pfam" id="PF12796">
    <property type="entry name" value="Ank_2"/>
    <property type="match status" value="1"/>
</dbReference>
<dbReference type="PROSITE" id="PS50088">
    <property type="entry name" value="ANK_REPEAT"/>
    <property type="match status" value="2"/>
</dbReference>
<keyword evidence="3" id="KW-0472">Membrane</keyword>
<dbReference type="SUPFAM" id="SSF48403">
    <property type="entry name" value="Ankyrin repeat"/>
    <property type="match status" value="2"/>
</dbReference>
<dbReference type="EMBL" id="SZYD01000001">
    <property type="protein sequence ID" value="KAD7479088.1"/>
    <property type="molecule type" value="Genomic_DNA"/>
</dbReference>
<sequence length="699" mass="78469">MANQTGLQLASIDEDKSLSQHKRQQINGNQVPNPRTPPPPKLPCSDLITGPREDYLKIGVPLYEASIKCDWKAANSIFDKYPEMELVRCSITENGETALHVAASAKGHKHVEVFVKNLVDKMEKGDLELQNNNHNTALYLAAAAGNIKTVKIMVEENSDLLTIAGSKGMMPLYTAALFGNEEVVKYLYNKSRNLHDDDGWTEQNRGWLLLKCVENDMFDVALEIVKTYPKLGTGSVLGVLARKPEAFPEANFSFNSGTINWGKNLNSKMLITTHQPSRHENPVVGSRSGEPFPEIKSNIIRRTIKSSKHQCLIFLLHSIRIKSKFYINTCLFGIINLASFFFFFLLVVFFSVSSFIEGSHEKEDTALQLLRFIWGNMAKKTKREIDDILRGPADVIKRPTTISNDTNVASSGNTNRTYSSRILFVAAEMGNVTFVVELIRLYPDLIWKVNDNNQSIFHIAVKHRHEGIYNLLYEIGSMKDMITPLKDPKDNNMLHLVGKSAKQKRLEDVSGVALQMQRELLWFKEVEAMIPPSYRERKNKDDLTPYELFTNEHKELVTQGEKWMKGTASQCMVVAALIATIVFAAAFTVPGGYDQNKGPQNGIPVFHSEAAFMVFVVADAISLFTSSTSILMFLSILTSRYAERDFLESLPKKLMLGVGTLFLSIATMTIAFSASFFVLYHKDVYAFHAHITILLLSSG</sequence>
<gene>
    <name evidence="5" type="ORF">E3N88_02224</name>
</gene>
<dbReference type="Gene3D" id="1.25.40.20">
    <property type="entry name" value="Ankyrin repeat-containing domain"/>
    <property type="match status" value="2"/>
</dbReference>
<evidence type="ECO:0000313" key="5">
    <source>
        <dbReference type="EMBL" id="KAD7479088.1"/>
    </source>
</evidence>
<name>A0A5N6Q5F7_9ASTR</name>
<dbReference type="SMART" id="SM00248">
    <property type="entry name" value="ANK"/>
    <property type="match status" value="5"/>
</dbReference>
<keyword evidence="6" id="KW-1185">Reference proteome</keyword>
<organism evidence="5 6">
    <name type="scientific">Mikania micrantha</name>
    <name type="common">bitter vine</name>
    <dbReference type="NCBI Taxonomy" id="192012"/>
    <lineage>
        <taxon>Eukaryota</taxon>
        <taxon>Viridiplantae</taxon>
        <taxon>Streptophyta</taxon>
        <taxon>Embryophyta</taxon>
        <taxon>Tracheophyta</taxon>
        <taxon>Spermatophyta</taxon>
        <taxon>Magnoliopsida</taxon>
        <taxon>eudicotyledons</taxon>
        <taxon>Gunneridae</taxon>
        <taxon>Pentapetalae</taxon>
        <taxon>asterids</taxon>
        <taxon>campanulids</taxon>
        <taxon>Asterales</taxon>
        <taxon>Asteraceae</taxon>
        <taxon>Asteroideae</taxon>
        <taxon>Heliantheae alliance</taxon>
        <taxon>Eupatorieae</taxon>
        <taxon>Mikania</taxon>
    </lineage>
</organism>
<evidence type="ECO:0000256" key="1">
    <source>
        <dbReference type="PROSITE-ProRule" id="PRU00023"/>
    </source>
</evidence>
<evidence type="ECO:0000256" key="2">
    <source>
        <dbReference type="SAM" id="MobiDB-lite"/>
    </source>
</evidence>
<feature type="repeat" description="ANK" evidence="1">
    <location>
        <begin position="167"/>
        <end position="199"/>
    </location>
</feature>
<dbReference type="OrthoDB" id="1921232at2759"/>
<feature type="repeat" description="ANK" evidence="1">
    <location>
        <begin position="133"/>
        <end position="160"/>
    </location>
</feature>
<evidence type="ECO:0000259" key="4">
    <source>
        <dbReference type="Pfam" id="PF13962"/>
    </source>
</evidence>
<feature type="transmembrane region" description="Helical" evidence="3">
    <location>
        <begin position="654"/>
        <end position="680"/>
    </location>
</feature>
<dbReference type="Pfam" id="PF13962">
    <property type="entry name" value="PGG"/>
    <property type="match status" value="1"/>
</dbReference>
<dbReference type="GO" id="GO:0016020">
    <property type="term" value="C:membrane"/>
    <property type="evidence" value="ECO:0007669"/>
    <property type="project" value="TreeGrafter"/>
</dbReference>
<reference evidence="5 6" key="1">
    <citation type="submission" date="2019-05" db="EMBL/GenBank/DDBJ databases">
        <title>Mikania micrantha, genome provides insights into the molecular mechanism of rapid growth.</title>
        <authorList>
            <person name="Liu B."/>
        </authorList>
    </citation>
    <scope>NUCLEOTIDE SEQUENCE [LARGE SCALE GENOMIC DNA]</scope>
    <source>
        <strain evidence="5">NLD-2019</strain>
        <tissue evidence="5">Leaf</tissue>
    </source>
</reference>
<keyword evidence="3" id="KW-1133">Transmembrane helix</keyword>
<feature type="transmembrane region" description="Helical" evidence="3">
    <location>
        <begin position="610"/>
        <end position="634"/>
    </location>
</feature>
<feature type="domain" description="PGG" evidence="4">
    <location>
        <begin position="561"/>
        <end position="678"/>
    </location>
</feature>
<dbReference type="AlphaFoldDB" id="A0A5N6Q5F7"/>
<protein>
    <recommendedName>
        <fullName evidence="4">PGG domain-containing protein</fullName>
    </recommendedName>
</protein>
<accession>A0A5N6Q5F7</accession>
<keyword evidence="3" id="KW-0812">Transmembrane</keyword>
<comment type="caution">
    <text evidence="5">The sequence shown here is derived from an EMBL/GenBank/DDBJ whole genome shotgun (WGS) entry which is preliminary data.</text>
</comment>
<evidence type="ECO:0000313" key="6">
    <source>
        <dbReference type="Proteomes" id="UP000326396"/>
    </source>
</evidence>
<keyword evidence="1" id="KW-0040">ANK repeat</keyword>